<comment type="caution">
    <text evidence="1">The sequence shown here is derived from an EMBL/GenBank/DDBJ whole genome shotgun (WGS) entry which is preliminary data.</text>
</comment>
<evidence type="ECO:0000313" key="2">
    <source>
        <dbReference type="Proteomes" id="UP000036850"/>
    </source>
</evidence>
<proteinExistence type="predicted"/>
<reference evidence="2" key="1">
    <citation type="submission" date="2015-07" db="EMBL/GenBank/DDBJ databases">
        <title>Draft genome sequence of a Pseudoalteromonas rubra strain, OCN096, isolated from Kaneohe Bay, Oahu, Hawaii.</title>
        <authorList>
            <person name="Beurmann S."/>
            <person name="Ushijima B."/>
            <person name="Belcaid M."/>
            <person name="Callahan S.M."/>
            <person name="Aeby G.S."/>
        </authorList>
    </citation>
    <scope>NUCLEOTIDE SEQUENCE [LARGE SCALE GENOMIC DNA]</scope>
    <source>
        <strain evidence="2">OCN096</strain>
    </source>
</reference>
<name>A0A0L0ELI2_9GAMM</name>
<organism evidence="1 2">
    <name type="scientific">Pseudoalteromonas rubra</name>
    <dbReference type="NCBI Taxonomy" id="43658"/>
    <lineage>
        <taxon>Bacteria</taxon>
        <taxon>Pseudomonadati</taxon>
        <taxon>Pseudomonadota</taxon>
        <taxon>Gammaproteobacteria</taxon>
        <taxon>Alteromonadales</taxon>
        <taxon>Pseudoalteromonadaceae</taxon>
        <taxon>Pseudoalteromonas</taxon>
    </lineage>
</organism>
<gene>
    <name evidence="1" type="ORF">AC626_23840</name>
</gene>
<protein>
    <submittedName>
        <fullName evidence="1">Uncharacterized protein</fullName>
    </submittedName>
</protein>
<accession>A0A0L0ELI2</accession>
<sequence>MAEENNTLKVHLAEGQKHQQIAALSITTSGRTRFTQRKKHTSLLRYALRWTIVSHHESCSCILIS</sequence>
<dbReference type="EMBL" id="LFZX01000317">
    <property type="protein sequence ID" value="KNC65319.1"/>
    <property type="molecule type" value="Genomic_DNA"/>
</dbReference>
<dbReference type="AlphaFoldDB" id="A0A0L0ELI2"/>
<evidence type="ECO:0000313" key="1">
    <source>
        <dbReference type="EMBL" id="KNC65319.1"/>
    </source>
</evidence>
<dbReference type="Proteomes" id="UP000036850">
    <property type="component" value="Unassembled WGS sequence"/>
</dbReference>